<evidence type="ECO:0000256" key="6">
    <source>
        <dbReference type="ARBA" id="ARBA00022918"/>
    </source>
</evidence>
<dbReference type="PANTHER" id="PTHR34072:SF57">
    <property type="entry name" value="RNA-DIRECTED DNA POLYMERASE"/>
    <property type="match status" value="1"/>
</dbReference>
<evidence type="ECO:0000256" key="4">
    <source>
        <dbReference type="ARBA" id="ARBA00022759"/>
    </source>
</evidence>
<dbReference type="GO" id="GO:0016787">
    <property type="term" value="F:hydrolase activity"/>
    <property type="evidence" value="ECO:0007669"/>
    <property type="project" value="UniProtKB-KW"/>
</dbReference>
<evidence type="ECO:0000256" key="3">
    <source>
        <dbReference type="ARBA" id="ARBA00022722"/>
    </source>
</evidence>
<evidence type="ECO:0000256" key="5">
    <source>
        <dbReference type="ARBA" id="ARBA00022801"/>
    </source>
</evidence>
<comment type="caution">
    <text evidence="8">The sequence shown here is derived from an EMBL/GenBank/DDBJ whole genome shotgun (WGS) entry which is preliminary data.</text>
</comment>
<dbReference type="OrthoDB" id="10055717at2759"/>
<evidence type="ECO:0000313" key="8">
    <source>
        <dbReference type="EMBL" id="RDX78893.1"/>
    </source>
</evidence>
<keyword evidence="5" id="KW-0378">Hydrolase</keyword>
<dbReference type="AlphaFoldDB" id="A0A371FL85"/>
<keyword evidence="4" id="KW-0255">Endonuclease</keyword>
<keyword evidence="3" id="KW-0540">Nuclease</keyword>
<keyword evidence="2" id="KW-0548">Nucleotidyltransferase</keyword>
<protein>
    <submittedName>
        <fullName evidence="8">Retrovirus-related Pol polyprotein</fullName>
    </submittedName>
</protein>
<dbReference type="STRING" id="157652.A0A371FL85"/>
<evidence type="ECO:0000256" key="1">
    <source>
        <dbReference type="ARBA" id="ARBA00022679"/>
    </source>
</evidence>
<feature type="domain" description="Reverse transcriptase RNase H-like" evidence="7">
    <location>
        <begin position="2"/>
        <end position="50"/>
    </location>
</feature>
<keyword evidence="6" id="KW-0695">RNA-directed DNA polymerase</keyword>
<evidence type="ECO:0000313" key="9">
    <source>
        <dbReference type="Proteomes" id="UP000257109"/>
    </source>
</evidence>
<keyword evidence="9" id="KW-1185">Reference proteome</keyword>
<dbReference type="InterPro" id="IPR043502">
    <property type="entry name" value="DNA/RNA_pol_sf"/>
</dbReference>
<feature type="non-terminal residue" evidence="8">
    <location>
        <position position="1"/>
    </location>
</feature>
<proteinExistence type="predicted"/>
<accession>A0A371FL85</accession>
<dbReference type="InterPro" id="IPR041373">
    <property type="entry name" value="RT_RNaseH"/>
</dbReference>
<dbReference type="PANTHER" id="PTHR34072">
    <property type="entry name" value="ENZYMATIC POLYPROTEIN-RELATED"/>
    <property type="match status" value="1"/>
</dbReference>
<dbReference type="GO" id="GO:0003964">
    <property type="term" value="F:RNA-directed DNA polymerase activity"/>
    <property type="evidence" value="ECO:0007669"/>
    <property type="project" value="UniProtKB-KW"/>
</dbReference>
<dbReference type="GO" id="GO:0004519">
    <property type="term" value="F:endonuclease activity"/>
    <property type="evidence" value="ECO:0007669"/>
    <property type="project" value="UniProtKB-KW"/>
</dbReference>
<evidence type="ECO:0000259" key="7">
    <source>
        <dbReference type="Pfam" id="PF17917"/>
    </source>
</evidence>
<dbReference type="EMBL" id="QJKJ01008710">
    <property type="protein sequence ID" value="RDX78893.1"/>
    <property type="molecule type" value="Genomic_DNA"/>
</dbReference>
<reference evidence="8" key="1">
    <citation type="submission" date="2018-05" db="EMBL/GenBank/DDBJ databases">
        <title>Draft genome of Mucuna pruriens seed.</title>
        <authorList>
            <person name="Nnadi N.E."/>
            <person name="Vos R."/>
            <person name="Hasami M.H."/>
            <person name="Devisetty U.K."/>
            <person name="Aguiy J.C."/>
        </authorList>
    </citation>
    <scope>NUCLEOTIDE SEQUENCE [LARGE SCALE GENOMIC DNA]</scope>
    <source>
        <strain evidence="8">JCA_2017</strain>
    </source>
</reference>
<organism evidence="8 9">
    <name type="scientific">Mucuna pruriens</name>
    <name type="common">Velvet bean</name>
    <name type="synonym">Dolichos pruriens</name>
    <dbReference type="NCBI Taxonomy" id="157652"/>
    <lineage>
        <taxon>Eukaryota</taxon>
        <taxon>Viridiplantae</taxon>
        <taxon>Streptophyta</taxon>
        <taxon>Embryophyta</taxon>
        <taxon>Tracheophyta</taxon>
        <taxon>Spermatophyta</taxon>
        <taxon>Magnoliopsida</taxon>
        <taxon>eudicotyledons</taxon>
        <taxon>Gunneridae</taxon>
        <taxon>Pentapetalae</taxon>
        <taxon>rosids</taxon>
        <taxon>fabids</taxon>
        <taxon>Fabales</taxon>
        <taxon>Fabaceae</taxon>
        <taxon>Papilionoideae</taxon>
        <taxon>50 kb inversion clade</taxon>
        <taxon>NPAAA clade</taxon>
        <taxon>indigoferoid/millettioid clade</taxon>
        <taxon>Phaseoleae</taxon>
        <taxon>Mucuna</taxon>
    </lineage>
</organism>
<sequence length="91" mass="10275">MCDASNSTLGAVLGQIVKVGKQAHMIAYVSRTMGLAQLNYTVIEKEMLAIPDVKRRLIRWMLLLQEFDIEIGDKKGVENSRIERESDPMPI</sequence>
<evidence type="ECO:0000256" key="2">
    <source>
        <dbReference type="ARBA" id="ARBA00022695"/>
    </source>
</evidence>
<keyword evidence="1" id="KW-0808">Transferase</keyword>
<dbReference type="Pfam" id="PF17917">
    <property type="entry name" value="RT_RNaseH"/>
    <property type="match status" value="1"/>
</dbReference>
<dbReference type="SUPFAM" id="SSF56672">
    <property type="entry name" value="DNA/RNA polymerases"/>
    <property type="match status" value="1"/>
</dbReference>
<dbReference type="Proteomes" id="UP000257109">
    <property type="component" value="Unassembled WGS sequence"/>
</dbReference>
<name>A0A371FL85_MUCPR</name>
<gene>
    <name evidence="8" type="primary">pol</name>
    <name evidence="8" type="ORF">CR513_40762</name>
</gene>